<protein>
    <submittedName>
        <fullName evidence="9">Putative amino-acid metabolite efflux pump</fullName>
    </submittedName>
</protein>
<feature type="domain" description="EamA" evidence="8">
    <location>
        <begin position="7"/>
        <end position="134"/>
    </location>
</feature>
<name>A0A3P5XD06_9MICC</name>
<dbReference type="Proteomes" id="UP000280861">
    <property type="component" value="Unassembled WGS sequence"/>
</dbReference>
<dbReference type="PANTHER" id="PTHR32322">
    <property type="entry name" value="INNER MEMBRANE TRANSPORTER"/>
    <property type="match status" value="1"/>
</dbReference>
<evidence type="ECO:0000256" key="3">
    <source>
        <dbReference type="ARBA" id="ARBA00022692"/>
    </source>
</evidence>
<keyword evidence="4 7" id="KW-1133">Transmembrane helix</keyword>
<organism evidence="9 10">
    <name type="scientific">Arthrobacter ulcerisalmonis</name>
    <dbReference type="NCBI Taxonomy" id="2483813"/>
    <lineage>
        <taxon>Bacteria</taxon>
        <taxon>Bacillati</taxon>
        <taxon>Actinomycetota</taxon>
        <taxon>Actinomycetes</taxon>
        <taxon>Micrococcales</taxon>
        <taxon>Micrococcaceae</taxon>
        <taxon>Arthrobacter</taxon>
    </lineage>
</organism>
<dbReference type="PANTHER" id="PTHR32322:SF9">
    <property type="entry name" value="AMINO-ACID METABOLITE EFFLUX PUMP-RELATED"/>
    <property type="match status" value="1"/>
</dbReference>
<feature type="domain" description="EamA" evidence="8">
    <location>
        <begin position="147"/>
        <end position="282"/>
    </location>
</feature>
<evidence type="ECO:0000256" key="2">
    <source>
        <dbReference type="ARBA" id="ARBA00007362"/>
    </source>
</evidence>
<dbReference type="AlphaFoldDB" id="A0A3P5XD06"/>
<feature type="transmembrane region" description="Helical" evidence="7">
    <location>
        <begin position="62"/>
        <end position="84"/>
    </location>
</feature>
<dbReference type="InterPro" id="IPR000620">
    <property type="entry name" value="EamA_dom"/>
</dbReference>
<dbReference type="InterPro" id="IPR037185">
    <property type="entry name" value="EmrE-like"/>
</dbReference>
<gene>
    <name evidence="9" type="primary">eamA</name>
    <name evidence="9" type="ORF">PSET11_01766</name>
</gene>
<feature type="transmembrane region" description="Helical" evidence="7">
    <location>
        <begin position="267"/>
        <end position="285"/>
    </location>
</feature>
<dbReference type="Gene3D" id="1.10.3730.20">
    <property type="match status" value="1"/>
</dbReference>
<feature type="compositionally biased region" description="Low complexity" evidence="6">
    <location>
        <begin position="420"/>
        <end position="431"/>
    </location>
</feature>
<keyword evidence="10" id="KW-1185">Reference proteome</keyword>
<feature type="transmembrane region" description="Helical" evidence="7">
    <location>
        <begin position="144"/>
        <end position="163"/>
    </location>
</feature>
<evidence type="ECO:0000256" key="4">
    <source>
        <dbReference type="ARBA" id="ARBA00022989"/>
    </source>
</evidence>
<dbReference type="SUPFAM" id="SSF103481">
    <property type="entry name" value="Multidrug resistance efflux transporter EmrE"/>
    <property type="match status" value="2"/>
</dbReference>
<feature type="compositionally biased region" description="Basic and acidic residues" evidence="6">
    <location>
        <begin position="354"/>
        <end position="364"/>
    </location>
</feature>
<feature type="transmembrane region" description="Helical" evidence="7">
    <location>
        <begin position="175"/>
        <end position="194"/>
    </location>
</feature>
<comment type="similarity">
    <text evidence="2">Belongs to the EamA transporter family.</text>
</comment>
<proteinExistence type="inferred from homology"/>
<dbReference type="EMBL" id="UXAU01000024">
    <property type="protein sequence ID" value="VDC26357.1"/>
    <property type="molecule type" value="Genomic_DNA"/>
</dbReference>
<evidence type="ECO:0000259" key="8">
    <source>
        <dbReference type="Pfam" id="PF00892"/>
    </source>
</evidence>
<comment type="subcellular location">
    <subcellularLocation>
        <location evidence="1">Membrane</location>
        <topology evidence="1">Multi-pass membrane protein</topology>
    </subcellularLocation>
</comment>
<evidence type="ECO:0000313" key="10">
    <source>
        <dbReference type="Proteomes" id="UP000280861"/>
    </source>
</evidence>
<feature type="transmembrane region" description="Helical" evidence="7">
    <location>
        <begin position="38"/>
        <end position="55"/>
    </location>
</feature>
<keyword evidence="3 7" id="KW-0812">Transmembrane</keyword>
<feature type="compositionally biased region" description="Basic and acidic residues" evidence="6">
    <location>
        <begin position="329"/>
        <end position="338"/>
    </location>
</feature>
<sequence length="431" mass="44584">MNLRDTLLALTVAVLWGLNFVAIDLGLHPAGHDVPPLLFVALRFLLVVFPCIFFIRKPDISWAAILGVGLFMSAGQFGLLYLAMAWGMPAGLASLVLQAQVLLTILLAALFLGERPRRKQLAGIGLGVLGLGVVALGRSAATPVLPLLAVLAAALSWAVGNVIASKAKAASGLGLVVWSGAVVPLPLAGLSLLVDGPAVVWGTLATLQWPTILSALYTAIFASLVGYGIWNRLLATHPSSAVVPFTLLVPVVGMSAAWLILGEVPNGAELAGGVLLLGGVATAVISRRAVRTQLSSANYSFEPSKLQLALPGWAGTAGGGLPSGSPPHRTHEKDDQRSSEGQPGQVEVVVGVGRGERRAEERAGFLRSQAPIAQETEAAGNGDAGGRSAQDQHCPPTPEQQFQHASQVGEAEDAEEGPEDGQSQGDAGQQQ</sequence>
<accession>A0A3P5XD06</accession>
<evidence type="ECO:0000256" key="7">
    <source>
        <dbReference type="SAM" id="Phobius"/>
    </source>
</evidence>
<dbReference type="InterPro" id="IPR050638">
    <property type="entry name" value="AA-Vitamin_Transporters"/>
</dbReference>
<evidence type="ECO:0000256" key="1">
    <source>
        <dbReference type="ARBA" id="ARBA00004141"/>
    </source>
</evidence>
<evidence type="ECO:0000256" key="5">
    <source>
        <dbReference type="ARBA" id="ARBA00023136"/>
    </source>
</evidence>
<reference evidence="9 10" key="1">
    <citation type="submission" date="2018-11" db="EMBL/GenBank/DDBJ databases">
        <authorList>
            <person name="Criscuolo A."/>
        </authorList>
    </citation>
    <scope>NUCLEOTIDE SEQUENCE [LARGE SCALE GENOMIC DNA]</scope>
    <source>
        <strain evidence="9">AT11b</strain>
    </source>
</reference>
<dbReference type="GO" id="GO:0016020">
    <property type="term" value="C:membrane"/>
    <property type="evidence" value="ECO:0007669"/>
    <property type="project" value="UniProtKB-SubCell"/>
</dbReference>
<feature type="transmembrane region" description="Helical" evidence="7">
    <location>
        <begin position="90"/>
        <end position="112"/>
    </location>
</feature>
<feature type="compositionally biased region" description="Acidic residues" evidence="6">
    <location>
        <begin position="410"/>
        <end position="419"/>
    </location>
</feature>
<evidence type="ECO:0000313" key="9">
    <source>
        <dbReference type="EMBL" id="VDC26357.1"/>
    </source>
</evidence>
<feature type="region of interest" description="Disordered" evidence="6">
    <location>
        <begin position="316"/>
        <end position="431"/>
    </location>
</feature>
<feature type="transmembrane region" description="Helical" evidence="7">
    <location>
        <begin position="121"/>
        <end position="138"/>
    </location>
</feature>
<dbReference type="Pfam" id="PF00892">
    <property type="entry name" value="EamA"/>
    <property type="match status" value="2"/>
</dbReference>
<evidence type="ECO:0000256" key="6">
    <source>
        <dbReference type="SAM" id="MobiDB-lite"/>
    </source>
</evidence>
<keyword evidence="5 7" id="KW-0472">Membrane</keyword>
<feature type="transmembrane region" description="Helical" evidence="7">
    <location>
        <begin position="206"/>
        <end position="230"/>
    </location>
</feature>
<feature type="transmembrane region" description="Helical" evidence="7">
    <location>
        <begin position="242"/>
        <end position="261"/>
    </location>
</feature>